<reference evidence="6 7" key="1">
    <citation type="submission" date="2018-10" db="EMBL/GenBank/DDBJ databases">
        <title>Draft genome sequence of Aquitalea MWU14-2217 isolated from a wild cranberry bog in Provincetown, Massachusetts.</title>
        <authorList>
            <person name="Ebadzadsahrai G."/>
            <person name="Soby S."/>
        </authorList>
    </citation>
    <scope>NUCLEOTIDE SEQUENCE [LARGE SCALE GENOMIC DNA]</scope>
    <source>
        <strain evidence="6 7">MWU14-2217</strain>
    </source>
</reference>
<comment type="similarity">
    <text evidence="1">Belongs to the LysR transcriptional regulatory family.</text>
</comment>
<dbReference type="PANTHER" id="PTHR30427">
    <property type="entry name" value="TRANSCRIPTIONAL ACTIVATOR PROTEIN LYSR"/>
    <property type="match status" value="1"/>
</dbReference>
<keyword evidence="4" id="KW-0804">Transcription</keyword>
<dbReference type="Gene3D" id="1.10.10.10">
    <property type="entry name" value="Winged helix-like DNA-binding domain superfamily/Winged helix DNA-binding domain"/>
    <property type="match status" value="1"/>
</dbReference>
<accession>A0A454JIH9</accession>
<dbReference type="InterPro" id="IPR000847">
    <property type="entry name" value="LysR_HTH_N"/>
</dbReference>
<organism evidence="6 7">
    <name type="scientific">Aquitalea palustris</name>
    <dbReference type="NCBI Taxonomy" id="2480983"/>
    <lineage>
        <taxon>Bacteria</taxon>
        <taxon>Pseudomonadati</taxon>
        <taxon>Pseudomonadota</taxon>
        <taxon>Betaproteobacteria</taxon>
        <taxon>Neisseriales</taxon>
        <taxon>Chromobacteriaceae</taxon>
        <taxon>Aquitalea</taxon>
    </lineage>
</organism>
<evidence type="ECO:0000313" key="7">
    <source>
        <dbReference type="Proteomes" id="UP000274139"/>
    </source>
</evidence>
<keyword evidence="3" id="KW-0238">DNA-binding</keyword>
<sequence length="304" mass="33585">MSFNLRHVEIFHAIMTTGSVTEAAALLNSSQPTVSRELARLEQLSGLTLFERVRGRLRPTLQALQLFEEVERSYLGLERIVSTAQALRQFDHGQLSIACLPMFSQAVLPTVCQRFLTRYPKVRLNIAPQESPLLEEWLAAQRHDLGLTESQRQPAGTSQQQVFCADEVAVLPSGHALCNKPVLALADFTGQPFISLSASDIYRQQLDSLFAEQQVQRQLVLETHSAASVCSMVRQGIGIAVVNPLTALEFASQGVVVRKLAVSLPFRVHLVRPLHRPASALVDSFAQLLQQVLQEVSQRMASVG</sequence>
<dbReference type="EMBL" id="RFAR01000039">
    <property type="protein sequence ID" value="RMC97892.1"/>
    <property type="molecule type" value="Genomic_DNA"/>
</dbReference>
<comment type="caution">
    <text evidence="6">The sequence shown here is derived from an EMBL/GenBank/DDBJ whole genome shotgun (WGS) entry which is preliminary data.</text>
</comment>
<evidence type="ECO:0000256" key="3">
    <source>
        <dbReference type="ARBA" id="ARBA00023125"/>
    </source>
</evidence>
<dbReference type="GO" id="GO:0010628">
    <property type="term" value="P:positive regulation of gene expression"/>
    <property type="evidence" value="ECO:0007669"/>
    <property type="project" value="TreeGrafter"/>
</dbReference>
<dbReference type="PRINTS" id="PR00039">
    <property type="entry name" value="HTHLYSR"/>
</dbReference>
<evidence type="ECO:0000313" key="6">
    <source>
        <dbReference type="EMBL" id="RMC97892.1"/>
    </source>
</evidence>
<dbReference type="GO" id="GO:0003700">
    <property type="term" value="F:DNA-binding transcription factor activity"/>
    <property type="evidence" value="ECO:0007669"/>
    <property type="project" value="InterPro"/>
</dbReference>
<dbReference type="Gene3D" id="3.40.190.290">
    <property type="match status" value="1"/>
</dbReference>
<keyword evidence="2" id="KW-0805">Transcription regulation</keyword>
<dbReference type="InterPro" id="IPR005119">
    <property type="entry name" value="LysR_subst-bd"/>
</dbReference>
<dbReference type="SUPFAM" id="SSF53850">
    <property type="entry name" value="Periplasmic binding protein-like II"/>
    <property type="match status" value="1"/>
</dbReference>
<dbReference type="Proteomes" id="UP000274139">
    <property type="component" value="Unassembled WGS sequence"/>
</dbReference>
<dbReference type="PROSITE" id="PS50931">
    <property type="entry name" value="HTH_LYSR"/>
    <property type="match status" value="1"/>
</dbReference>
<gene>
    <name evidence="6" type="ORF">EAY64_09940</name>
</gene>
<dbReference type="GO" id="GO:0043565">
    <property type="term" value="F:sequence-specific DNA binding"/>
    <property type="evidence" value="ECO:0007669"/>
    <property type="project" value="TreeGrafter"/>
</dbReference>
<dbReference type="InterPro" id="IPR036390">
    <property type="entry name" value="WH_DNA-bd_sf"/>
</dbReference>
<evidence type="ECO:0000256" key="4">
    <source>
        <dbReference type="ARBA" id="ARBA00023163"/>
    </source>
</evidence>
<dbReference type="RefSeq" id="WP_103524622.1">
    <property type="nucleotide sequence ID" value="NZ_JAIZDC010000004.1"/>
</dbReference>
<dbReference type="OrthoDB" id="110033at2"/>
<protein>
    <submittedName>
        <fullName evidence="6">LysR family transcriptional regulator</fullName>
    </submittedName>
</protein>
<dbReference type="Pfam" id="PF03466">
    <property type="entry name" value="LysR_substrate"/>
    <property type="match status" value="1"/>
</dbReference>
<dbReference type="SUPFAM" id="SSF46785">
    <property type="entry name" value="Winged helix' DNA-binding domain"/>
    <property type="match status" value="1"/>
</dbReference>
<dbReference type="InterPro" id="IPR036388">
    <property type="entry name" value="WH-like_DNA-bd_sf"/>
</dbReference>
<evidence type="ECO:0000256" key="2">
    <source>
        <dbReference type="ARBA" id="ARBA00023015"/>
    </source>
</evidence>
<evidence type="ECO:0000259" key="5">
    <source>
        <dbReference type="PROSITE" id="PS50931"/>
    </source>
</evidence>
<evidence type="ECO:0000256" key="1">
    <source>
        <dbReference type="ARBA" id="ARBA00009437"/>
    </source>
</evidence>
<dbReference type="PANTHER" id="PTHR30427:SF1">
    <property type="entry name" value="TRANSCRIPTIONAL ACTIVATOR PROTEIN LYSR"/>
    <property type="match status" value="1"/>
</dbReference>
<proteinExistence type="inferred from homology"/>
<dbReference type="GO" id="GO:0009089">
    <property type="term" value="P:lysine biosynthetic process via diaminopimelate"/>
    <property type="evidence" value="ECO:0007669"/>
    <property type="project" value="TreeGrafter"/>
</dbReference>
<dbReference type="AlphaFoldDB" id="A0A454JIH9"/>
<dbReference type="Pfam" id="PF00126">
    <property type="entry name" value="HTH_1"/>
    <property type="match status" value="1"/>
</dbReference>
<dbReference type="NCBIfam" id="NF008239">
    <property type="entry name" value="PRK11013.1"/>
    <property type="match status" value="1"/>
</dbReference>
<keyword evidence="7" id="KW-1185">Reference proteome</keyword>
<name>A0A454JIH9_9NEIS</name>
<feature type="domain" description="HTH lysR-type" evidence="5">
    <location>
        <begin position="3"/>
        <end position="60"/>
    </location>
</feature>